<evidence type="ECO:0000259" key="2">
    <source>
        <dbReference type="Pfam" id="PF03435"/>
    </source>
</evidence>
<dbReference type="Gene3D" id="3.30.360.10">
    <property type="entry name" value="Dihydrodipicolinate Reductase, domain 2"/>
    <property type="match status" value="1"/>
</dbReference>
<evidence type="ECO:0000313" key="4">
    <source>
        <dbReference type="EMBL" id="EQD77216.1"/>
    </source>
</evidence>
<evidence type="ECO:0000256" key="1">
    <source>
        <dbReference type="ARBA" id="ARBA00023002"/>
    </source>
</evidence>
<dbReference type="SUPFAM" id="SSF51735">
    <property type="entry name" value="NAD(P)-binding Rossmann-fold domains"/>
    <property type="match status" value="1"/>
</dbReference>
<dbReference type="Pfam" id="PF03435">
    <property type="entry name" value="Sacchrp_dh_NADP"/>
    <property type="match status" value="1"/>
</dbReference>
<evidence type="ECO:0000259" key="3">
    <source>
        <dbReference type="Pfam" id="PF16653"/>
    </source>
</evidence>
<organism evidence="4">
    <name type="scientific">mine drainage metagenome</name>
    <dbReference type="NCBI Taxonomy" id="410659"/>
    <lineage>
        <taxon>unclassified sequences</taxon>
        <taxon>metagenomes</taxon>
        <taxon>ecological metagenomes</taxon>
    </lineage>
</organism>
<dbReference type="AlphaFoldDB" id="T1BW88"/>
<keyword evidence="1 4" id="KW-0560">Oxidoreductase</keyword>
<dbReference type="EC" id="1.-.-.-" evidence="4"/>
<comment type="caution">
    <text evidence="4">The sequence shown here is derived from an EMBL/GenBank/DDBJ whole genome shotgun (WGS) entry which is preliminary data.</text>
</comment>
<dbReference type="SUPFAM" id="SSF55347">
    <property type="entry name" value="Glyceraldehyde-3-phosphate dehydrogenase-like, C-terminal domain"/>
    <property type="match status" value="1"/>
</dbReference>
<dbReference type="EMBL" id="AUZY01000848">
    <property type="protein sequence ID" value="EQD77216.1"/>
    <property type="molecule type" value="Genomic_DNA"/>
</dbReference>
<feature type="domain" description="Saccharopine dehydrogenase-like C-terminal" evidence="3">
    <location>
        <begin position="129"/>
        <end position="350"/>
    </location>
</feature>
<protein>
    <submittedName>
        <fullName evidence="4">Saccharopine dehydrogenase</fullName>
        <ecNumber evidence="4">1.-.-.-</ecNumber>
    </submittedName>
</protein>
<dbReference type="InterPro" id="IPR051168">
    <property type="entry name" value="AASS"/>
</dbReference>
<accession>T1BW88</accession>
<dbReference type="PANTHER" id="PTHR11133">
    <property type="entry name" value="SACCHAROPINE DEHYDROGENASE"/>
    <property type="match status" value="1"/>
</dbReference>
<dbReference type="InterPro" id="IPR005097">
    <property type="entry name" value="Sacchrp_dh_NADP-bd"/>
</dbReference>
<reference evidence="4" key="1">
    <citation type="submission" date="2013-08" db="EMBL/GenBank/DDBJ databases">
        <authorList>
            <person name="Mendez C."/>
            <person name="Richter M."/>
            <person name="Ferrer M."/>
            <person name="Sanchez J."/>
        </authorList>
    </citation>
    <scope>NUCLEOTIDE SEQUENCE</scope>
</reference>
<dbReference type="InterPro" id="IPR036291">
    <property type="entry name" value="NAD(P)-bd_dom_sf"/>
</dbReference>
<dbReference type="PANTHER" id="PTHR11133:SF22">
    <property type="entry name" value="ALPHA-AMINOADIPIC SEMIALDEHYDE SYNTHASE, MITOCHONDRIAL"/>
    <property type="match status" value="1"/>
</dbReference>
<dbReference type="InterPro" id="IPR032095">
    <property type="entry name" value="Sacchrp_dh-like_C"/>
</dbReference>
<gene>
    <name evidence="4" type="ORF">B1B_01195</name>
</gene>
<reference evidence="4" key="2">
    <citation type="journal article" date="2014" name="ISME J.">
        <title>Microbial stratification in low pH oxic and suboxic macroscopic growths along an acid mine drainage.</title>
        <authorList>
            <person name="Mendez-Garcia C."/>
            <person name="Mesa V."/>
            <person name="Sprenger R.R."/>
            <person name="Richter M."/>
            <person name="Diez M.S."/>
            <person name="Solano J."/>
            <person name="Bargiela R."/>
            <person name="Golyshina O.V."/>
            <person name="Manteca A."/>
            <person name="Ramos J.L."/>
            <person name="Gallego J.R."/>
            <person name="Llorente I."/>
            <person name="Martins Dos Santos V.A."/>
            <person name="Jensen O.N."/>
            <person name="Pelaez A.I."/>
            <person name="Sanchez J."/>
            <person name="Ferrer M."/>
        </authorList>
    </citation>
    <scope>NUCLEOTIDE SEQUENCE</scope>
</reference>
<dbReference type="Gene3D" id="3.40.50.720">
    <property type="entry name" value="NAD(P)-binding Rossmann-like Domain"/>
    <property type="match status" value="1"/>
</dbReference>
<name>T1BW88_9ZZZZ</name>
<proteinExistence type="predicted"/>
<feature type="domain" description="Saccharopine dehydrogenase NADP binding" evidence="2">
    <location>
        <begin position="6"/>
        <end position="107"/>
    </location>
</feature>
<sequence length="375" mass="41224">MGMKKVLVLGAGKIGSLLSGMLADAGDYTVYLADSQPDVAARAAQAFPQKRLHPLHLDATDRNLLAQTIEQHGIEALISSLPFYCNVTVAEVARDKHRHYFDLTEDVSVTDAVNRISKGATSSFVPQCGLAPGFISIVAHSLMCHFEKLHEAKLRVGALPQFPSNTLKYALTWSSDGVINEYGNACRGIIDGKEVEIQPLEGMESIELEGRRYEAFNTSGGLGSLSQTYGGRIDTLTYKTIRYPGHCELIRFLMNDLRLNHDRATLKSILENSIPRTEQDVVLIYVNVNGLRNGSFYEETYVNSVYPGRVGNSLWSAIQITTAAGISTVVDLVLANPQAHHGLVRQEHFTLDAFLGNRFGAYYRQSSNLSTVRSA</sequence>
<dbReference type="Pfam" id="PF16653">
    <property type="entry name" value="Sacchrp_dh_C"/>
    <property type="match status" value="1"/>
</dbReference>
<dbReference type="GO" id="GO:0016491">
    <property type="term" value="F:oxidoreductase activity"/>
    <property type="evidence" value="ECO:0007669"/>
    <property type="project" value="UniProtKB-KW"/>
</dbReference>